<reference evidence="1 2" key="1">
    <citation type="submission" date="2024-03" db="EMBL/GenBank/DDBJ databases">
        <title>Community enrichment and isolation of bacterial strains for fucoidan degradation.</title>
        <authorList>
            <person name="Sichert A."/>
        </authorList>
    </citation>
    <scope>NUCLEOTIDE SEQUENCE [LARGE SCALE GENOMIC DNA]</scope>
    <source>
        <strain evidence="1 2">AS26</strain>
    </source>
</reference>
<sequence>MAFIVTEDDRFFVLPEVTNSKHALVREGQRGISKKQVMLAYKYGRVIHSRRAVYHVIGNKEIKKYGDIEPELKKMNGVQLVMSSKGTVLTTFRNKDLRKVRPYKHNHKHLH</sequence>
<name>A0ABU9TKZ5_9GAMM</name>
<protein>
    <submittedName>
        <fullName evidence="1">Uncharacterized protein</fullName>
    </submittedName>
</protein>
<gene>
    <name evidence="1" type="ORF">WNY57_18180</name>
</gene>
<accession>A0ABU9TKZ5</accession>
<comment type="caution">
    <text evidence="1">The sequence shown here is derived from an EMBL/GenBank/DDBJ whole genome shotgun (WGS) entry which is preliminary data.</text>
</comment>
<evidence type="ECO:0000313" key="2">
    <source>
        <dbReference type="Proteomes" id="UP001457661"/>
    </source>
</evidence>
<dbReference type="EMBL" id="JBBMQX010000018">
    <property type="protein sequence ID" value="MEM5534367.1"/>
    <property type="molecule type" value="Genomic_DNA"/>
</dbReference>
<evidence type="ECO:0000313" key="1">
    <source>
        <dbReference type="EMBL" id="MEM5534367.1"/>
    </source>
</evidence>
<dbReference type="Proteomes" id="UP001457661">
    <property type="component" value="Unassembled WGS sequence"/>
</dbReference>
<proteinExistence type="predicted"/>
<dbReference type="RefSeq" id="WP_024596477.1">
    <property type="nucleotide sequence ID" value="NZ_JBBMQX010000018.1"/>
</dbReference>
<organism evidence="1 2">
    <name type="scientific">Pseudoalteromonas arctica</name>
    <dbReference type="NCBI Taxonomy" id="394751"/>
    <lineage>
        <taxon>Bacteria</taxon>
        <taxon>Pseudomonadati</taxon>
        <taxon>Pseudomonadota</taxon>
        <taxon>Gammaproteobacteria</taxon>
        <taxon>Alteromonadales</taxon>
        <taxon>Pseudoalteromonadaceae</taxon>
        <taxon>Pseudoalteromonas</taxon>
    </lineage>
</organism>
<keyword evidence="2" id="KW-1185">Reference proteome</keyword>